<keyword evidence="2" id="KW-1133">Transmembrane helix</keyword>
<feature type="compositionally biased region" description="Pro residues" evidence="1">
    <location>
        <begin position="18"/>
        <end position="28"/>
    </location>
</feature>
<organism evidence="3 4">
    <name type="scientific">Triparma verrucosa</name>
    <dbReference type="NCBI Taxonomy" id="1606542"/>
    <lineage>
        <taxon>Eukaryota</taxon>
        <taxon>Sar</taxon>
        <taxon>Stramenopiles</taxon>
        <taxon>Ochrophyta</taxon>
        <taxon>Bolidophyceae</taxon>
        <taxon>Parmales</taxon>
        <taxon>Triparmaceae</taxon>
        <taxon>Triparma</taxon>
    </lineage>
</organism>
<sequence>MNPLTSPPQPEATASPLHEPPTPPPPTPHLTNPQPHSASWKGLLTHGRSNSEIEASPDAGGAPGPGTDTGVSTTGPRPRVPSQTAPLVSECANFYVGLSFFLCSLVPALYLYAVLNSDDETDELYQKVDKFWSWTLLPINIGSMGIAFSLKPKQNKKRYKTILYLQCIMFLFGDKVQCANRSNWRECERTLYSQTCIGIMVVVVNGVRIIFGAFPKKILDRHILSMKKVAAFDLTNSEQAQGIGLLTAAVCAINLLGSYGAEGSYTTNFERYGNLTIGVLGSSCLIFTAVWKLVLVQAEEKEVERRRDRSSVVSETISEDIKDANPPDKYLTEASSVWFNVGLVLTMIQPLQTFSVSQEDEAFERCGAFDFRACYLPASRSWP</sequence>
<feature type="compositionally biased region" description="Polar residues" evidence="1">
    <location>
        <begin position="71"/>
        <end position="83"/>
    </location>
</feature>
<keyword evidence="2" id="KW-0812">Transmembrane</keyword>
<feature type="compositionally biased region" description="Low complexity" evidence="1">
    <location>
        <begin position="57"/>
        <end position="70"/>
    </location>
</feature>
<feature type="transmembrane region" description="Helical" evidence="2">
    <location>
        <begin position="92"/>
        <end position="111"/>
    </location>
</feature>
<evidence type="ECO:0000313" key="3">
    <source>
        <dbReference type="EMBL" id="GMI10605.1"/>
    </source>
</evidence>
<gene>
    <name evidence="3" type="ORF">TrVE_jg2266</name>
</gene>
<feature type="transmembrane region" description="Helical" evidence="2">
    <location>
        <begin position="191"/>
        <end position="211"/>
    </location>
</feature>
<dbReference type="AlphaFoldDB" id="A0A9W7FED1"/>
<evidence type="ECO:0000256" key="2">
    <source>
        <dbReference type="SAM" id="Phobius"/>
    </source>
</evidence>
<reference evidence="4" key="1">
    <citation type="journal article" date="2023" name="Commun. Biol.">
        <title>Genome analysis of Parmales, the sister group of diatoms, reveals the evolutionary specialization of diatoms from phago-mixotrophs to photoautotrophs.</title>
        <authorList>
            <person name="Ban H."/>
            <person name="Sato S."/>
            <person name="Yoshikawa S."/>
            <person name="Yamada K."/>
            <person name="Nakamura Y."/>
            <person name="Ichinomiya M."/>
            <person name="Sato N."/>
            <person name="Blanc-Mathieu R."/>
            <person name="Endo H."/>
            <person name="Kuwata A."/>
            <person name="Ogata H."/>
        </authorList>
    </citation>
    <scope>NUCLEOTIDE SEQUENCE [LARGE SCALE GENOMIC DNA]</scope>
    <source>
        <strain evidence="4">NIES 3699</strain>
    </source>
</reference>
<feature type="compositionally biased region" description="Pro residues" evidence="1">
    <location>
        <begin position="1"/>
        <end position="10"/>
    </location>
</feature>
<dbReference type="EMBL" id="BRXX01000419">
    <property type="protein sequence ID" value="GMI10605.1"/>
    <property type="molecule type" value="Genomic_DNA"/>
</dbReference>
<feature type="region of interest" description="Disordered" evidence="1">
    <location>
        <begin position="1"/>
        <end position="83"/>
    </location>
</feature>
<evidence type="ECO:0000313" key="4">
    <source>
        <dbReference type="Proteomes" id="UP001165160"/>
    </source>
</evidence>
<feature type="transmembrane region" description="Helical" evidence="2">
    <location>
        <begin position="131"/>
        <end position="150"/>
    </location>
</feature>
<dbReference type="Proteomes" id="UP001165160">
    <property type="component" value="Unassembled WGS sequence"/>
</dbReference>
<feature type="transmembrane region" description="Helical" evidence="2">
    <location>
        <begin position="273"/>
        <end position="296"/>
    </location>
</feature>
<keyword evidence="4" id="KW-1185">Reference proteome</keyword>
<proteinExistence type="predicted"/>
<comment type="caution">
    <text evidence="3">The sequence shown here is derived from an EMBL/GenBank/DDBJ whole genome shotgun (WGS) entry which is preliminary data.</text>
</comment>
<protein>
    <submittedName>
        <fullName evidence="3">Uncharacterized protein</fullName>
    </submittedName>
</protein>
<keyword evidence="2" id="KW-0472">Membrane</keyword>
<accession>A0A9W7FED1</accession>
<name>A0A9W7FED1_9STRA</name>
<evidence type="ECO:0000256" key="1">
    <source>
        <dbReference type="SAM" id="MobiDB-lite"/>
    </source>
</evidence>